<evidence type="ECO:0000256" key="11">
    <source>
        <dbReference type="RuleBase" id="RU003947"/>
    </source>
</evidence>
<keyword evidence="8 11" id="KW-0862">Zinc</keyword>
<dbReference type="PANTHER" id="PTHR11596:SF5">
    <property type="entry name" value="ALKALINE PHOSPHATASE"/>
    <property type="match status" value="1"/>
</dbReference>
<dbReference type="SUPFAM" id="SSF53649">
    <property type="entry name" value="Alkaline phosphatase-like"/>
    <property type="match status" value="1"/>
</dbReference>
<evidence type="ECO:0000256" key="4">
    <source>
        <dbReference type="ARBA" id="ARBA00012647"/>
    </source>
</evidence>
<evidence type="ECO:0000256" key="3">
    <source>
        <dbReference type="ARBA" id="ARBA00005984"/>
    </source>
</evidence>
<dbReference type="PANTHER" id="PTHR11596">
    <property type="entry name" value="ALKALINE PHOSPHATASE"/>
    <property type="match status" value="1"/>
</dbReference>
<evidence type="ECO:0000256" key="10">
    <source>
        <dbReference type="RuleBase" id="RU003946"/>
    </source>
</evidence>
<keyword evidence="6" id="KW-0479">Metal-binding</keyword>
<reference evidence="13" key="1">
    <citation type="submission" date="2025-08" db="UniProtKB">
        <authorList>
            <consortium name="RefSeq"/>
        </authorList>
    </citation>
    <scope>IDENTIFICATION</scope>
    <source>
        <tissue evidence="13">Whole body</tissue>
    </source>
</reference>
<dbReference type="Gene3D" id="3.40.720.10">
    <property type="entry name" value="Alkaline Phosphatase, subunit A"/>
    <property type="match status" value="1"/>
</dbReference>
<dbReference type="InterPro" id="IPR001952">
    <property type="entry name" value="Alkaline_phosphatase"/>
</dbReference>
<comment type="similarity">
    <text evidence="3 10">Belongs to the alkaline phosphatase family.</text>
</comment>
<dbReference type="SMART" id="SM00098">
    <property type="entry name" value="alkPPc"/>
    <property type="match status" value="1"/>
</dbReference>
<comment type="cofactor">
    <cofactor evidence="1">
        <name>Mg(2+)</name>
        <dbReference type="ChEBI" id="CHEBI:18420"/>
    </cofactor>
</comment>
<keyword evidence="5" id="KW-0597">Phosphoprotein</keyword>
<dbReference type="PROSITE" id="PS00123">
    <property type="entry name" value="ALKALINE_PHOSPHATASE"/>
    <property type="match status" value="1"/>
</dbReference>
<dbReference type="GeneID" id="113393643"/>
<evidence type="ECO:0000256" key="8">
    <source>
        <dbReference type="ARBA" id="ARBA00022833"/>
    </source>
</evidence>
<sequence length="594" mass="66216">MSVGDLDSRLRLIKVATDATEKKLKKLYEDEVLNILRSDMEATKRNLYVVIFDTRHSDSFLACAKLRPMQPKTTKKATKMRTIVALVSCVFLASAGTVPEFKEFKAENLRTDQQFWKNIARDELYEALRVRQNYGKAKNVILFIGDGMGPNTITTARIYKGGETNRLAFERFPHMGLLKTYSADQTVSDSSSTATALLCGVKANRGTFGVDASVGFWDCPGSLRPEARLESLASIALKAGKSAGLVTNMRITHSTPGPLYAHSAQRNWECEAKMPESVRACKDTARQLIEDFPGRDLNVILGGGRQAFLTDVTQTPEDPIDSWGCVREDGRNLIEDYRLDKQRRGLRAAVVNNNLELNSLNLNNTDYLLGLFANTHLKYEHERDTGPNGTPSLSQLVEAAVTVLRKNEKGFFLMVEGGNISMAHFRGRAKKAIMETLAFEQAVMKAMEMTNEEETLIIVTSDHAFTLNINGYQRRGQSIFGIAMTSPHDHRNYTTLSYSVGGPGSFHYDIETGNDGTQQIVRRDPSTDDIEDENYEQIGAIPLDESGHGGNDVTVYARGPFSHLFHNIHDSHYVYTAVSYAAEIGDFVRPRRNN</sequence>
<dbReference type="InterPro" id="IPR018299">
    <property type="entry name" value="Alkaline_phosphatase_AS"/>
</dbReference>
<name>A0ABM4AUU0_VANTA</name>
<organism evidence="12 13">
    <name type="scientific">Vanessa tameamea</name>
    <name type="common">Kamehameha butterfly</name>
    <dbReference type="NCBI Taxonomy" id="334116"/>
    <lineage>
        <taxon>Eukaryota</taxon>
        <taxon>Metazoa</taxon>
        <taxon>Ecdysozoa</taxon>
        <taxon>Arthropoda</taxon>
        <taxon>Hexapoda</taxon>
        <taxon>Insecta</taxon>
        <taxon>Pterygota</taxon>
        <taxon>Neoptera</taxon>
        <taxon>Endopterygota</taxon>
        <taxon>Lepidoptera</taxon>
        <taxon>Glossata</taxon>
        <taxon>Ditrysia</taxon>
        <taxon>Papilionoidea</taxon>
        <taxon>Nymphalidae</taxon>
        <taxon>Nymphalinae</taxon>
        <taxon>Vanessa</taxon>
    </lineage>
</organism>
<comment type="catalytic activity">
    <reaction evidence="11">
        <text>a phosphate monoester + H2O = an alcohol + phosphate</text>
        <dbReference type="Rhea" id="RHEA:15017"/>
        <dbReference type="ChEBI" id="CHEBI:15377"/>
        <dbReference type="ChEBI" id="CHEBI:30879"/>
        <dbReference type="ChEBI" id="CHEBI:43474"/>
        <dbReference type="ChEBI" id="CHEBI:67140"/>
        <dbReference type="EC" id="3.1.3.1"/>
    </reaction>
</comment>
<evidence type="ECO:0000256" key="5">
    <source>
        <dbReference type="ARBA" id="ARBA00022553"/>
    </source>
</evidence>
<evidence type="ECO:0000256" key="1">
    <source>
        <dbReference type="ARBA" id="ARBA00001946"/>
    </source>
</evidence>
<evidence type="ECO:0000256" key="6">
    <source>
        <dbReference type="ARBA" id="ARBA00022723"/>
    </source>
</evidence>
<gene>
    <name evidence="13" type="primary">LOC113393643</name>
</gene>
<dbReference type="InterPro" id="IPR017850">
    <property type="entry name" value="Alkaline_phosphatase_core_sf"/>
</dbReference>
<evidence type="ECO:0000256" key="2">
    <source>
        <dbReference type="ARBA" id="ARBA00001947"/>
    </source>
</evidence>
<comment type="cofactor">
    <cofactor evidence="2">
        <name>Zn(2+)</name>
        <dbReference type="ChEBI" id="CHEBI:29105"/>
    </cofactor>
</comment>
<evidence type="ECO:0000256" key="9">
    <source>
        <dbReference type="ARBA" id="ARBA00022842"/>
    </source>
</evidence>
<evidence type="ECO:0000313" key="12">
    <source>
        <dbReference type="Proteomes" id="UP001652626"/>
    </source>
</evidence>
<evidence type="ECO:0000256" key="7">
    <source>
        <dbReference type="ARBA" id="ARBA00022801"/>
    </source>
</evidence>
<dbReference type="CDD" id="cd16012">
    <property type="entry name" value="ALP"/>
    <property type="match status" value="1"/>
</dbReference>
<dbReference type="PRINTS" id="PR00113">
    <property type="entry name" value="ALKPHPHTASE"/>
</dbReference>
<dbReference type="RefSeq" id="XP_064075058.1">
    <property type="nucleotide sequence ID" value="XM_064218988.1"/>
</dbReference>
<keyword evidence="7 11" id="KW-0378">Hydrolase</keyword>
<evidence type="ECO:0000313" key="13">
    <source>
        <dbReference type="RefSeq" id="XP_064075058.1"/>
    </source>
</evidence>
<dbReference type="Pfam" id="PF00245">
    <property type="entry name" value="Alk_phosphatase"/>
    <property type="match status" value="1"/>
</dbReference>
<dbReference type="EC" id="3.1.3.1" evidence="4 11"/>
<proteinExistence type="inferred from homology"/>
<dbReference type="Proteomes" id="UP001652626">
    <property type="component" value="Chromosome 25"/>
</dbReference>
<accession>A0ABM4AUU0</accession>
<keyword evidence="9 11" id="KW-0460">Magnesium</keyword>
<protein>
    <recommendedName>
        <fullName evidence="4 11">Alkaline phosphatase</fullName>
        <ecNumber evidence="4 11">3.1.3.1</ecNumber>
    </recommendedName>
</protein>
<keyword evidence="12" id="KW-1185">Reference proteome</keyword>